<dbReference type="PANTHER" id="PTHR21137:SF35">
    <property type="entry name" value="ODORANT RECEPTOR 19A-RELATED"/>
    <property type="match status" value="1"/>
</dbReference>
<evidence type="ECO:0000313" key="11">
    <source>
        <dbReference type="EMBL" id="CAG9837552.1"/>
    </source>
</evidence>
<keyword evidence="6 10" id="KW-1133">Transmembrane helix</keyword>
<sequence>MRAFMVFPPKGKELDPGIRFFLKFLFISVISCLPLLSSILHLVKTIQSKENNRIELDVNYAVSFTTTYALVWAYLVKIKSVSAMYTYMSDFETFGKPIDFDRDNADFNKYAKMHFVYLESLIWIIIFTSNLFKKETCQLENQARNMTEVCGLFTYTWTPFNIDFFPAREIYMLVQVFGVHHLYMVAGLMAWLVFETTQHIVVRIRHVKHVIIEALAEKDPLVRRDRFRVAVQYHNSLFGLEYKANDAFSIFMFTHMVLTAAVLGTGIYSLLHSLELAVAVYEAPWYTYEVDLQMDVMFVLKKCQTSLQLRAASFGVMDRAMFLGFMILGAVIGSTAFRGQECEQLNEERHTDEVCGLFAYTWMPFNINFFPAKQIFTVVQGELLAKSLFQTNWVNCEEDLKKDFLFVIMRCQRPSVLKAASFGVMDLPMFLGVLKVSYSYITLMSNNN</sequence>
<feature type="transmembrane region" description="Helical" evidence="10">
    <location>
        <begin position="320"/>
        <end position="339"/>
    </location>
</feature>
<proteinExistence type="inferred from homology"/>
<reference evidence="11" key="1">
    <citation type="submission" date="2022-01" db="EMBL/GenBank/DDBJ databases">
        <authorList>
            <person name="King R."/>
        </authorList>
    </citation>
    <scope>NUCLEOTIDE SEQUENCE</scope>
</reference>
<name>A0A9N9T8G5_DIABA</name>
<evidence type="ECO:0000256" key="4">
    <source>
        <dbReference type="ARBA" id="ARBA00022692"/>
    </source>
</evidence>
<feature type="transmembrane region" description="Helical" evidence="10">
    <location>
        <begin position="20"/>
        <end position="43"/>
    </location>
</feature>
<protein>
    <recommendedName>
        <fullName evidence="10">Odorant receptor</fullName>
    </recommendedName>
</protein>
<dbReference type="EMBL" id="OU898282">
    <property type="protein sequence ID" value="CAG9837552.1"/>
    <property type="molecule type" value="Genomic_DNA"/>
</dbReference>
<keyword evidence="5 10" id="KW-0552">Olfaction</keyword>
<evidence type="ECO:0000256" key="6">
    <source>
        <dbReference type="ARBA" id="ARBA00022989"/>
    </source>
</evidence>
<dbReference type="Proteomes" id="UP001153709">
    <property type="component" value="Chromosome 7"/>
</dbReference>
<keyword evidence="4 10" id="KW-0812">Transmembrane</keyword>
<feature type="transmembrane region" description="Helical" evidence="10">
    <location>
        <begin position="115"/>
        <end position="132"/>
    </location>
</feature>
<accession>A0A9N9T8G5</accession>
<keyword evidence="7 10" id="KW-0472">Membrane</keyword>
<keyword evidence="12" id="KW-1185">Reference proteome</keyword>
<organism evidence="11 12">
    <name type="scientific">Diabrotica balteata</name>
    <name type="common">Banded cucumber beetle</name>
    <dbReference type="NCBI Taxonomy" id="107213"/>
    <lineage>
        <taxon>Eukaryota</taxon>
        <taxon>Metazoa</taxon>
        <taxon>Ecdysozoa</taxon>
        <taxon>Arthropoda</taxon>
        <taxon>Hexapoda</taxon>
        <taxon>Insecta</taxon>
        <taxon>Pterygota</taxon>
        <taxon>Neoptera</taxon>
        <taxon>Endopterygota</taxon>
        <taxon>Coleoptera</taxon>
        <taxon>Polyphaga</taxon>
        <taxon>Cucujiformia</taxon>
        <taxon>Chrysomeloidea</taxon>
        <taxon>Chrysomelidae</taxon>
        <taxon>Galerucinae</taxon>
        <taxon>Diabroticina</taxon>
        <taxon>Diabroticites</taxon>
        <taxon>Diabrotica</taxon>
    </lineage>
</organism>
<dbReference type="GO" id="GO:0007165">
    <property type="term" value="P:signal transduction"/>
    <property type="evidence" value="ECO:0007669"/>
    <property type="project" value="UniProtKB-KW"/>
</dbReference>
<keyword evidence="9 10" id="KW-0807">Transducer</keyword>
<keyword evidence="8 10" id="KW-0675">Receptor</keyword>
<evidence type="ECO:0000313" key="12">
    <source>
        <dbReference type="Proteomes" id="UP001153709"/>
    </source>
</evidence>
<dbReference type="Pfam" id="PF02949">
    <property type="entry name" value="7tm_6"/>
    <property type="match status" value="2"/>
</dbReference>
<evidence type="ECO:0000256" key="1">
    <source>
        <dbReference type="ARBA" id="ARBA00004651"/>
    </source>
</evidence>
<evidence type="ECO:0000256" key="7">
    <source>
        <dbReference type="ARBA" id="ARBA00023136"/>
    </source>
</evidence>
<dbReference type="OrthoDB" id="6780364at2759"/>
<dbReference type="AlphaFoldDB" id="A0A9N9T8G5"/>
<evidence type="ECO:0000256" key="8">
    <source>
        <dbReference type="ARBA" id="ARBA00023170"/>
    </source>
</evidence>
<evidence type="ECO:0000256" key="2">
    <source>
        <dbReference type="ARBA" id="ARBA00022475"/>
    </source>
</evidence>
<feature type="transmembrane region" description="Helical" evidence="10">
    <location>
        <begin position="250"/>
        <end position="271"/>
    </location>
</feature>
<comment type="subcellular location">
    <subcellularLocation>
        <location evidence="1 10">Cell membrane</location>
        <topology evidence="1 10">Multi-pass membrane protein</topology>
    </subcellularLocation>
</comment>
<feature type="transmembrane region" description="Helical" evidence="10">
    <location>
        <begin position="58"/>
        <end position="76"/>
    </location>
</feature>
<gene>
    <name evidence="11" type="ORF">DIABBA_LOCUS10521</name>
</gene>
<feature type="transmembrane region" description="Helical" evidence="10">
    <location>
        <begin position="170"/>
        <end position="194"/>
    </location>
</feature>
<keyword evidence="2" id="KW-1003">Cell membrane</keyword>
<keyword evidence="3 10" id="KW-0716">Sensory transduction</keyword>
<evidence type="ECO:0000256" key="5">
    <source>
        <dbReference type="ARBA" id="ARBA00022725"/>
    </source>
</evidence>
<evidence type="ECO:0000256" key="10">
    <source>
        <dbReference type="RuleBase" id="RU351113"/>
    </source>
</evidence>
<comment type="similarity">
    <text evidence="10">Belongs to the insect chemoreceptor superfamily. Heteromeric odorant receptor channel (TC 1.A.69) family.</text>
</comment>
<dbReference type="PANTHER" id="PTHR21137">
    <property type="entry name" value="ODORANT RECEPTOR"/>
    <property type="match status" value="1"/>
</dbReference>
<evidence type="ECO:0000256" key="3">
    <source>
        <dbReference type="ARBA" id="ARBA00022606"/>
    </source>
</evidence>
<dbReference type="GO" id="GO:0005549">
    <property type="term" value="F:odorant binding"/>
    <property type="evidence" value="ECO:0007669"/>
    <property type="project" value="InterPro"/>
</dbReference>
<dbReference type="GO" id="GO:0004984">
    <property type="term" value="F:olfactory receptor activity"/>
    <property type="evidence" value="ECO:0007669"/>
    <property type="project" value="InterPro"/>
</dbReference>
<evidence type="ECO:0000256" key="9">
    <source>
        <dbReference type="ARBA" id="ARBA00023224"/>
    </source>
</evidence>
<dbReference type="GO" id="GO:0005886">
    <property type="term" value="C:plasma membrane"/>
    <property type="evidence" value="ECO:0007669"/>
    <property type="project" value="UniProtKB-SubCell"/>
</dbReference>
<feature type="transmembrane region" description="Helical" evidence="10">
    <location>
        <begin position="419"/>
        <end position="441"/>
    </location>
</feature>
<dbReference type="InterPro" id="IPR004117">
    <property type="entry name" value="7tm6_olfct_rcpt"/>
</dbReference>